<dbReference type="AlphaFoldDB" id="A0A9E7ZZQ0"/>
<dbReference type="EMBL" id="CP102774">
    <property type="protein sequence ID" value="UZF85130.1"/>
    <property type="molecule type" value="Genomic_DNA"/>
</dbReference>
<dbReference type="InterPro" id="IPR054597">
    <property type="entry name" value="FeeM_cat"/>
</dbReference>
<sequence>MTQVLRSGHRKLIDAVEQTLSKTEYRIASTASLQNDVARLRYDAYLREGAVTPSRSKILVDRFDQQPNSTTFAIFISGSLAASIRIHVPTLGRYSSPALDAFPELVGLVFNPDVPRILIDPNRFVIEASASHAYSALPFIVLRLPFLASEYLGAHYATATVRREHQAFYSRTLNYRPLVAPRPYPTLIKDLGLMLVNYQAEKSAVLDRYPFLAARPGEAEDCFRPLKNWLREKDADANILRPVKSPAEPISV</sequence>
<accession>A0A9E7ZZQ0</accession>
<dbReference type="Gene3D" id="3.40.630.30">
    <property type="match status" value="1"/>
</dbReference>
<name>A0A9E7ZZQ0_9HYPH</name>
<reference evidence="2" key="1">
    <citation type="submission" date="2022-08" db="EMBL/GenBank/DDBJ databases">
        <title>Complete Genome Sequences of 2 Bosea sp. soil isolates.</title>
        <authorList>
            <person name="Alvarez Arevalo M."/>
            <person name="Sterndorff E.B."/>
            <person name="Faurdal D."/>
            <person name="Joergensen T.S."/>
            <person name="Weber T."/>
        </authorList>
    </citation>
    <scope>NUCLEOTIDE SEQUENCE</scope>
    <source>
        <strain evidence="2">NBC_00436</strain>
    </source>
</reference>
<dbReference type="Pfam" id="PF21926">
    <property type="entry name" value="FeeM"/>
    <property type="match status" value="1"/>
</dbReference>
<gene>
    <name evidence="2" type="ORF">NWE54_14960</name>
</gene>
<feature type="domain" description="N-acyl amino acid synthase FeeM catalytic core" evidence="1">
    <location>
        <begin position="36"/>
        <end position="196"/>
    </location>
</feature>
<evidence type="ECO:0000313" key="2">
    <source>
        <dbReference type="EMBL" id="UZF85130.1"/>
    </source>
</evidence>
<organism evidence="2">
    <name type="scientific">Bosea sp. NBC_00436</name>
    <dbReference type="NCBI Taxonomy" id="2969620"/>
    <lineage>
        <taxon>Bacteria</taxon>
        <taxon>Pseudomonadati</taxon>
        <taxon>Pseudomonadota</taxon>
        <taxon>Alphaproteobacteria</taxon>
        <taxon>Hyphomicrobiales</taxon>
        <taxon>Boseaceae</taxon>
        <taxon>Bosea</taxon>
    </lineage>
</organism>
<dbReference type="InterPro" id="IPR016181">
    <property type="entry name" value="Acyl_CoA_acyltransferase"/>
</dbReference>
<dbReference type="SUPFAM" id="SSF55729">
    <property type="entry name" value="Acyl-CoA N-acyltransferases (Nat)"/>
    <property type="match status" value="1"/>
</dbReference>
<evidence type="ECO:0000259" key="1">
    <source>
        <dbReference type="Pfam" id="PF21926"/>
    </source>
</evidence>
<proteinExistence type="predicted"/>
<protein>
    <recommendedName>
        <fullName evidence="1">N-acyl amino acid synthase FeeM catalytic core domain-containing protein</fullName>
    </recommendedName>
</protein>